<sequence>MSVPTAPDAAAARPVVLVGAPGSGKSTVGRRLAAVLGREFCDVDAVVEERAGKPIVEIFVDEGEPAFRALEVSTTLELLQRPAVVSLGGGAVLSDVIREALADHHVVWLQVSAGAAADRVGMSAARPLLLGNVRGRLIQLLNQRTPLYAEVASQSVATDGRTPDEVVAAVLAEVAG</sequence>
<feature type="binding site" evidence="7">
    <location>
        <begin position="22"/>
        <end position="27"/>
    </location>
    <ligand>
        <name>ATP</name>
        <dbReference type="ChEBI" id="CHEBI:30616"/>
    </ligand>
</feature>
<dbReference type="Pfam" id="PF01202">
    <property type="entry name" value="SKI"/>
    <property type="match status" value="1"/>
</dbReference>
<evidence type="ECO:0000256" key="5">
    <source>
        <dbReference type="ARBA" id="ARBA00022840"/>
    </source>
</evidence>
<evidence type="ECO:0000256" key="1">
    <source>
        <dbReference type="ARBA" id="ARBA00022605"/>
    </source>
</evidence>
<feature type="binding site" evidence="7">
    <location>
        <position position="161"/>
    </location>
    <ligand>
        <name>ATP</name>
        <dbReference type="ChEBI" id="CHEBI:30616"/>
    </ligand>
</feature>
<proteinExistence type="inferred from homology"/>
<dbReference type="InterPro" id="IPR027417">
    <property type="entry name" value="P-loop_NTPase"/>
</dbReference>
<keyword evidence="7" id="KW-0479">Metal-binding</keyword>
<dbReference type="RefSeq" id="WP_344814187.1">
    <property type="nucleotide sequence ID" value="NZ_BAAAYX010000020.1"/>
</dbReference>
<dbReference type="Proteomes" id="UP001500051">
    <property type="component" value="Unassembled WGS sequence"/>
</dbReference>
<dbReference type="PRINTS" id="PR01100">
    <property type="entry name" value="SHIKIMTKNASE"/>
</dbReference>
<evidence type="ECO:0000313" key="9">
    <source>
        <dbReference type="Proteomes" id="UP001500051"/>
    </source>
</evidence>
<dbReference type="CDD" id="cd00464">
    <property type="entry name" value="SK"/>
    <property type="match status" value="1"/>
</dbReference>
<dbReference type="InterPro" id="IPR000623">
    <property type="entry name" value="Shikimate_kinase/TSH1"/>
</dbReference>
<comment type="subunit">
    <text evidence="7">Monomer.</text>
</comment>
<feature type="binding site" evidence="7">
    <location>
        <position position="68"/>
    </location>
    <ligand>
        <name>substrate</name>
    </ligand>
</feature>
<protein>
    <recommendedName>
        <fullName evidence="7">Shikimate kinase</fullName>
        <shortName evidence="7">SK</shortName>
        <ecNumber evidence="7">2.7.1.71</ecNumber>
    </recommendedName>
</protein>
<keyword evidence="5 7" id="KW-0067">ATP-binding</keyword>
<organism evidence="8 9">
    <name type="scientific">Microlunatus aurantiacus</name>
    <dbReference type="NCBI Taxonomy" id="446786"/>
    <lineage>
        <taxon>Bacteria</taxon>
        <taxon>Bacillati</taxon>
        <taxon>Actinomycetota</taxon>
        <taxon>Actinomycetes</taxon>
        <taxon>Propionibacteriales</taxon>
        <taxon>Propionibacteriaceae</taxon>
        <taxon>Microlunatus</taxon>
    </lineage>
</organism>
<comment type="subcellular location">
    <subcellularLocation>
        <location evidence="7">Cytoplasm</location>
    </subcellularLocation>
</comment>
<keyword evidence="7" id="KW-0963">Cytoplasm</keyword>
<dbReference type="PANTHER" id="PTHR21087:SF16">
    <property type="entry name" value="SHIKIMATE KINASE 1, CHLOROPLASTIC"/>
    <property type="match status" value="1"/>
</dbReference>
<feature type="binding site" evidence="7">
    <location>
        <position position="89"/>
    </location>
    <ligand>
        <name>substrate</name>
    </ligand>
</feature>
<evidence type="ECO:0000256" key="4">
    <source>
        <dbReference type="ARBA" id="ARBA00022777"/>
    </source>
</evidence>
<reference evidence="9" key="1">
    <citation type="journal article" date="2019" name="Int. J. Syst. Evol. Microbiol.">
        <title>The Global Catalogue of Microorganisms (GCM) 10K type strain sequencing project: providing services to taxonomists for standard genome sequencing and annotation.</title>
        <authorList>
            <consortium name="The Broad Institute Genomics Platform"/>
            <consortium name="The Broad Institute Genome Sequencing Center for Infectious Disease"/>
            <person name="Wu L."/>
            <person name="Ma J."/>
        </authorList>
    </citation>
    <scope>NUCLEOTIDE SEQUENCE [LARGE SCALE GENOMIC DNA]</scope>
    <source>
        <strain evidence="9">JCM 16548</strain>
    </source>
</reference>
<evidence type="ECO:0000256" key="7">
    <source>
        <dbReference type="HAMAP-Rule" id="MF_00109"/>
    </source>
</evidence>
<comment type="cofactor">
    <cofactor evidence="7">
        <name>Mg(2+)</name>
        <dbReference type="ChEBI" id="CHEBI:18420"/>
    </cofactor>
    <text evidence="7">Binds 1 Mg(2+) ion per subunit.</text>
</comment>
<dbReference type="InterPro" id="IPR031322">
    <property type="entry name" value="Shikimate/glucono_kinase"/>
</dbReference>
<comment type="catalytic activity">
    <reaction evidence="7">
        <text>shikimate + ATP = 3-phosphoshikimate + ADP + H(+)</text>
        <dbReference type="Rhea" id="RHEA:13121"/>
        <dbReference type="ChEBI" id="CHEBI:15378"/>
        <dbReference type="ChEBI" id="CHEBI:30616"/>
        <dbReference type="ChEBI" id="CHEBI:36208"/>
        <dbReference type="ChEBI" id="CHEBI:145989"/>
        <dbReference type="ChEBI" id="CHEBI:456216"/>
        <dbReference type="EC" id="2.7.1.71"/>
    </reaction>
</comment>
<feature type="binding site" evidence="7">
    <location>
        <position position="26"/>
    </location>
    <ligand>
        <name>Mg(2+)</name>
        <dbReference type="ChEBI" id="CHEBI:18420"/>
    </ligand>
</feature>
<comment type="similarity">
    <text evidence="7">Belongs to the shikimate kinase family.</text>
</comment>
<evidence type="ECO:0000256" key="3">
    <source>
        <dbReference type="ARBA" id="ARBA00022741"/>
    </source>
</evidence>
<keyword evidence="7" id="KW-0460">Magnesium</keyword>
<keyword evidence="4 7" id="KW-0418">Kinase</keyword>
<keyword evidence="1 7" id="KW-0028">Amino-acid biosynthesis</keyword>
<evidence type="ECO:0000256" key="6">
    <source>
        <dbReference type="ARBA" id="ARBA00023141"/>
    </source>
</evidence>
<dbReference type="EC" id="2.7.1.71" evidence="7"/>
<keyword evidence="9" id="KW-1185">Reference proteome</keyword>
<dbReference type="SUPFAM" id="SSF52540">
    <property type="entry name" value="P-loop containing nucleoside triphosphate hydrolases"/>
    <property type="match status" value="1"/>
</dbReference>
<keyword evidence="6 7" id="KW-0057">Aromatic amino acid biosynthesis</keyword>
<feature type="binding site" evidence="7">
    <location>
        <position position="144"/>
    </location>
    <ligand>
        <name>substrate</name>
    </ligand>
</feature>
<comment type="function">
    <text evidence="7">Catalyzes the specific phosphorylation of the 3-hydroxyl group of shikimic acid using ATP as a cosubstrate.</text>
</comment>
<comment type="caution">
    <text evidence="8">The sequence shown here is derived from an EMBL/GenBank/DDBJ whole genome shotgun (WGS) entry which is preliminary data.</text>
</comment>
<keyword evidence="3 7" id="KW-0547">Nucleotide-binding</keyword>
<dbReference type="PANTHER" id="PTHR21087">
    <property type="entry name" value="SHIKIMATE KINASE"/>
    <property type="match status" value="1"/>
</dbReference>
<feature type="binding site" evidence="7">
    <location>
        <position position="126"/>
    </location>
    <ligand>
        <name>ATP</name>
        <dbReference type="ChEBI" id="CHEBI:30616"/>
    </ligand>
</feature>
<dbReference type="HAMAP" id="MF_00109">
    <property type="entry name" value="Shikimate_kinase"/>
    <property type="match status" value="1"/>
</dbReference>
<feature type="binding site" evidence="7">
    <location>
        <position position="44"/>
    </location>
    <ligand>
        <name>substrate</name>
    </ligand>
</feature>
<evidence type="ECO:0000256" key="2">
    <source>
        <dbReference type="ARBA" id="ARBA00022679"/>
    </source>
</evidence>
<gene>
    <name evidence="7" type="primary">aroK</name>
    <name evidence="8" type="ORF">GCM10022204_39650</name>
</gene>
<evidence type="ECO:0000313" key="8">
    <source>
        <dbReference type="EMBL" id="GAA3716072.1"/>
    </source>
</evidence>
<accession>A0ABP7ECD0</accession>
<comment type="pathway">
    <text evidence="7">Metabolic intermediate biosynthesis; chorismate biosynthesis; chorismate from D-erythrose 4-phosphate and phosphoenolpyruvate: step 5/7.</text>
</comment>
<dbReference type="Gene3D" id="3.40.50.300">
    <property type="entry name" value="P-loop containing nucleotide triphosphate hydrolases"/>
    <property type="match status" value="1"/>
</dbReference>
<keyword evidence="2 7" id="KW-0808">Transferase</keyword>
<name>A0ABP7ECD0_9ACTN</name>
<dbReference type="EMBL" id="BAAAYX010000020">
    <property type="protein sequence ID" value="GAA3716072.1"/>
    <property type="molecule type" value="Genomic_DNA"/>
</dbReference>